<keyword evidence="5" id="KW-1185">Reference proteome</keyword>
<dbReference type="InterPro" id="IPR058348">
    <property type="entry name" value="DUF8035"/>
</dbReference>
<keyword evidence="1" id="KW-0175">Coiled coil</keyword>
<name>R7YLV2_CONA1</name>
<sequence>MSDIRLNASSCSQSFHELCTSLREAAPAIRNLLQPSSLEDEYGRFRVWAANLGVLQKGHSSLDYRLRASPLLNTNVIKLLKELQLNLKEAIAVVRGSRLPYEQQAEDSNDTDSDVSDDSSVVDSSNGEGPQTELEQRFLELTDINDNLYKLSISIRTPTLASRSLKAGTFKQVDRETNIDVFSGIHGYAAFDRRFTREVAKDLRRTAGNKLQEDDFLIERLARAITKRRQHFRYWRKHREKLADLPKDDAYTSRATETQDQADVRNISREVEQLPEAIKIDCVPASEAATKTLMSGTEATAHHRTLDDAVDSQSVTSIATTTRDVSGPTVDLPPPPTSATGRTYSKISNLTCVRTATALILNNSFEPVVNGQITKAAYIGSFGDVRHIQIACINLLQPSRTTSAQAIQNFSQSSKSAVYFLWGRLPVSMSVNLVLLAAFALPRDAQTAEDCSGASNDALQGRSGTGWSSREKSSNTSVELADLNGRARSAKLTTDEASPIQEVEDLQSLAWSAYRNYVDAYKLSKDAYTVFDDPSPELRHLSMSMLGLHIALKDLAEGWRGDLIRSEHASAIWSWRALLAKTDSFLSQPAALASPAKLTKAETELTSLTAIVRSLTAECRKLKAEGSGTELSVEALKQVPDATLDKLRSLGLLSAAPDETSSLSETAVLPVEPPVPAQTPSPNLDRDSSAPLTLNMIPTISELYRRLQLNPVRAKKPPDATFNQKISVFLSDLTELQVDAIVNPTDRLLENSRDIGTLNYRVHTAAGPDLERQCRAIGVCEVGDAVITLAYGLPCRRVIHAVRPYYRRSGGGKDHERLLWSCYMRSLEIAIANGLKSIAFPTLSAGGYRFPTEEAALCAIGAIREFLDSGYGESLERIIFCVFTNEDYDCYRDSIPLYFPPTDLVSETHHASVTESEGIALGPRPQQELDFPLEDDLELTPENHERCIDCQLQTPRLPEQEEQPDTESMLKSRDARVGIVEPAKAFSPPHPVKGILRKPTKEFPEDLNPTVEGVALLKDAKKDKNIPRGARWTKIDRKLVSPQALEEANERFVERMDSVIVLRVLTKAEIQKFADRTAEISSRNQSSAGKIFPAGQGPSGTFDHGDSQGRITYDRTADPESSLATLSLFLKTAIFSVNDSHAIIQSKYGVDEGIESLRSTLLNLALVVEDLKEHCNSLREGQVPLHWSGIIRSTALLLARDLEHLHEDISAMTPLAQRIESMPSGYKHSVTAAAGQPSLGAQDGPVMEFFEAVSRLLPTTLKLYTRLSQRLKLVHTQNRDIDRLRDTLTTLAYLMADIRDDYSILGTARTSVAEELQSSTTGIMGVLNELQVEVAKEYEWTREHTSYIPRLTPAKISSYERQLSIGRSDLAILREQMQLELANFQHTTSEIAPESAPQASSAAKSAKQEG</sequence>
<dbReference type="InterPro" id="IPR002589">
    <property type="entry name" value="Macro_dom"/>
</dbReference>
<feature type="region of interest" description="Disordered" evidence="2">
    <location>
        <begin position="1388"/>
        <end position="1410"/>
    </location>
</feature>
<proteinExistence type="predicted"/>
<dbReference type="GeneID" id="19899389"/>
<feature type="domain" description="Macro" evidence="3">
    <location>
        <begin position="713"/>
        <end position="899"/>
    </location>
</feature>
<dbReference type="SMART" id="SM00506">
    <property type="entry name" value="A1pp"/>
    <property type="match status" value="1"/>
</dbReference>
<feature type="region of interest" description="Disordered" evidence="2">
    <location>
        <begin position="320"/>
        <end position="341"/>
    </location>
</feature>
<evidence type="ECO:0000256" key="1">
    <source>
        <dbReference type="SAM" id="Coils"/>
    </source>
</evidence>
<accession>R7YLV2</accession>
<dbReference type="Gene3D" id="3.40.220.10">
    <property type="entry name" value="Leucine Aminopeptidase, subunit E, domain 1"/>
    <property type="match status" value="1"/>
</dbReference>
<dbReference type="PROSITE" id="PS51154">
    <property type="entry name" value="MACRO"/>
    <property type="match status" value="1"/>
</dbReference>
<evidence type="ECO:0000259" key="3">
    <source>
        <dbReference type="PROSITE" id="PS51154"/>
    </source>
</evidence>
<feature type="coiled-coil region" evidence="1">
    <location>
        <begin position="598"/>
        <end position="625"/>
    </location>
</feature>
<feature type="region of interest" description="Disordered" evidence="2">
    <location>
        <begin position="450"/>
        <end position="480"/>
    </location>
</feature>
<dbReference type="Pfam" id="PF01661">
    <property type="entry name" value="Macro"/>
    <property type="match status" value="1"/>
</dbReference>
<feature type="region of interest" description="Disordered" evidence="2">
    <location>
        <begin position="102"/>
        <end position="132"/>
    </location>
</feature>
<dbReference type="Pfam" id="PF26118">
    <property type="entry name" value="DUF8035"/>
    <property type="match status" value="1"/>
</dbReference>
<dbReference type="EMBL" id="JH767560">
    <property type="protein sequence ID" value="EON62853.1"/>
    <property type="molecule type" value="Genomic_DNA"/>
</dbReference>
<dbReference type="PANTHER" id="PTHR11106:SF27">
    <property type="entry name" value="MACRO DOMAIN-CONTAINING PROTEIN"/>
    <property type="match status" value="1"/>
</dbReference>
<dbReference type="SUPFAM" id="SSF52949">
    <property type="entry name" value="Macro domain-like"/>
    <property type="match status" value="1"/>
</dbReference>
<evidence type="ECO:0000256" key="2">
    <source>
        <dbReference type="SAM" id="MobiDB-lite"/>
    </source>
</evidence>
<dbReference type="Proteomes" id="UP000016924">
    <property type="component" value="Unassembled WGS sequence"/>
</dbReference>
<evidence type="ECO:0000313" key="5">
    <source>
        <dbReference type="Proteomes" id="UP000016924"/>
    </source>
</evidence>
<dbReference type="HOGENOM" id="CLU_253718_0_0_1"/>
<dbReference type="PANTHER" id="PTHR11106">
    <property type="entry name" value="GANGLIOSIDE INDUCED DIFFERENTIATION ASSOCIATED PROTEIN 2-RELATED"/>
    <property type="match status" value="1"/>
</dbReference>
<dbReference type="InterPro" id="IPR043472">
    <property type="entry name" value="Macro_dom-like"/>
</dbReference>
<feature type="region of interest" description="Disordered" evidence="2">
    <location>
        <begin position="1079"/>
        <end position="1109"/>
    </location>
</feature>
<dbReference type="OrthoDB" id="6133115at2759"/>
<protein>
    <recommendedName>
        <fullName evidence="3">Macro domain-containing protein</fullName>
    </recommendedName>
</protein>
<reference evidence="5" key="1">
    <citation type="submission" date="2012-06" db="EMBL/GenBank/DDBJ databases">
        <title>The genome sequence of Coniosporium apollinis CBS 100218.</title>
        <authorList>
            <consortium name="The Broad Institute Genome Sequencing Platform"/>
            <person name="Cuomo C."/>
            <person name="Gorbushina A."/>
            <person name="Noack S."/>
            <person name="Walker B."/>
            <person name="Young S.K."/>
            <person name="Zeng Q."/>
            <person name="Gargeya S."/>
            <person name="Fitzgerald M."/>
            <person name="Haas B."/>
            <person name="Abouelleil A."/>
            <person name="Alvarado L."/>
            <person name="Arachchi H.M."/>
            <person name="Berlin A.M."/>
            <person name="Chapman S.B."/>
            <person name="Goldberg J."/>
            <person name="Griggs A."/>
            <person name="Gujja S."/>
            <person name="Hansen M."/>
            <person name="Howarth C."/>
            <person name="Imamovic A."/>
            <person name="Larimer J."/>
            <person name="McCowan C."/>
            <person name="Montmayeur A."/>
            <person name="Murphy C."/>
            <person name="Neiman D."/>
            <person name="Pearson M."/>
            <person name="Priest M."/>
            <person name="Roberts A."/>
            <person name="Saif S."/>
            <person name="Shea T."/>
            <person name="Sisk P."/>
            <person name="Sykes S."/>
            <person name="Wortman J."/>
            <person name="Nusbaum C."/>
            <person name="Birren B."/>
        </authorList>
    </citation>
    <scope>NUCLEOTIDE SEQUENCE [LARGE SCALE GENOMIC DNA]</scope>
    <source>
        <strain evidence="5">CBS 100218</strain>
    </source>
</reference>
<feature type="compositionally biased region" description="Acidic residues" evidence="2">
    <location>
        <begin position="104"/>
        <end position="117"/>
    </location>
</feature>
<dbReference type="STRING" id="1168221.R7YLV2"/>
<feature type="compositionally biased region" description="Low complexity" evidence="2">
    <location>
        <begin position="1392"/>
        <end position="1410"/>
    </location>
</feature>
<evidence type="ECO:0000313" key="4">
    <source>
        <dbReference type="EMBL" id="EON62853.1"/>
    </source>
</evidence>
<dbReference type="eggNOG" id="KOG2633">
    <property type="taxonomic scope" value="Eukaryota"/>
</dbReference>
<feature type="compositionally biased region" description="Polar residues" evidence="2">
    <location>
        <begin position="1079"/>
        <end position="1088"/>
    </location>
</feature>
<feature type="region of interest" description="Disordered" evidence="2">
    <location>
        <begin position="663"/>
        <end position="691"/>
    </location>
</feature>
<gene>
    <name evidence="4" type="ORF">W97_02078</name>
</gene>
<dbReference type="RefSeq" id="XP_007778170.1">
    <property type="nucleotide sequence ID" value="XM_007779980.1"/>
</dbReference>
<organism evidence="4 5">
    <name type="scientific">Coniosporium apollinis (strain CBS 100218)</name>
    <name type="common">Rock-inhabiting black yeast</name>
    <dbReference type="NCBI Taxonomy" id="1168221"/>
    <lineage>
        <taxon>Eukaryota</taxon>
        <taxon>Fungi</taxon>
        <taxon>Dikarya</taxon>
        <taxon>Ascomycota</taxon>
        <taxon>Pezizomycotina</taxon>
        <taxon>Dothideomycetes</taxon>
        <taxon>Dothideomycetes incertae sedis</taxon>
        <taxon>Coniosporium</taxon>
    </lineage>
</organism>